<reference evidence="1" key="1">
    <citation type="submission" date="2025-08" db="UniProtKB">
        <authorList>
            <consortium name="Ensembl"/>
        </authorList>
    </citation>
    <scope>IDENTIFICATION</scope>
</reference>
<sequence>PLPLPEDDTLPEPRRAQMEEQEIGADGFQGVKCPLQALETASSLAVKGIIHNLVETHHAKPLSRIWLVGKSK</sequence>
<dbReference type="AlphaFoldDB" id="A0A8C7XWY2"/>
<evidence type="ECO:0000313" key="1">
    <source>
        <dbReference type="Ensembl" id="ENSOSIP00000018119.1"/>
    </source>
</evidence>
<keyword evidence="2" id="KW-1185">Reference proteome</keyword>
<organism evidence="1 2">
    <name type="scientific">Oryzias sinensis</name>
    <name type="common">Chinese medaka</name>
    <dbReference type="NCBI Taxonomy" id="183150"/>
    <lineage>
        <taxon>Eukaryota</taxon>
        <taxon>Metazoa</taxon>
        <taxon>Chordata</taxon>
        <taxon>Craniata</taxon>
        <taxon>Vertebrata</taxon>
        <taxon>Euteleostomi</taxon>
        <taxon>Actinopterygii</taxon>
        <taxon>Neopterygii</taxon>
        <taxon>Teleostei</taxon>
        <taxon>Neoteleostei</taxon>
        <taxon>Acanthomorphata</taxon>
        <taxon>Ovalentaria</taxon>
        <taxon>Atherinomorphae</taxon>
        <taxon>Beloniformes</taxon>
        <taxon>Adrianichthyidae</taxon>
        <taxon>Oryziinae</taxon>
        <taxon>Oryzias</taxon>
    </lineage>
</organism>
<proteinExistence type="predicted"/>
<dbReference type="Proteomes" id="UP000694383">
    <property type="component" value="Unplaced"/>
</dbReference>
<evidence type="ECO:0000313" key="2">
    <source>
        <dbReference type="Proteomes" id="UP000694383"/>
    </source>
</evidence>
<protein>
    <submittedName>
        <fullName evidence="1">Uncharacterized protein</fullName>
    </submittedName>
</protein>
<accession>A0A8C7XWY2</accession>
<dbReference type="Ensembl" id="ENSOSIT00000019137.1">
    <property type="protein sequence ID" value="ENSOSIP00000018119.1"/>
    <property type="gene ID" value="ENSOSIG00000009867.1"/>
</dbReference>
<name>A0A8C7XWY2_9TELE</name>
<reference evidence="1" key="2">
    <citation type="submission" date="2025-09" db="UniProtKB">
        <authorList>
            <consortium name="Ensembl"/>
        </authorList>
    </citation>
    <scope>IDENTIFICATION</scope>
</reference>